<dbReference type="Proteomes" id="UP000663882">
    <property type="component" value="Unassembled WGS sequence"/>
</dbReference>
<dbReference type="EMBL" id="CAJOBE010007146">
    <property type="protein sequence ID" value="CAF4028144.1"/>
    <property type="molecule type" value="Genomic_DNA"/>
</dbReference>
<dbReference type="Proteomes" id="UP000663836">
    <property type="component" value="Unassembled WGS sequence"/>
</dbReference>
<dbReference type="AlphaFoldDB" id="A0A818L7S5"/>
<evidence type="ECO:0000313" key="10">
    <source>
        <dbReference type="EMBL" id="CAF4028144.1"/>
    </source>
</evidence>
<dbReference type="OrthoDB" id="15743at2759"/>
<dbReference type="GO" id="GO:0006122">
    <property type="term" value="P:mitochondrial electron transport, ubiquinol to cytochrome c"/>
    <property type="evidence" value="ECO:0007669"/>
    <property type="project" value="InterPro"/>
</dbReference>
<dbReference type="InterPro" id="IPR029027">
    <property type="entry name" value="Single_a-helix_sf"/>
</dbReference>
<dbReference type="Gene3D" id="1.20.5.220">
    <property type="match status" value="1"/>
</dbReference>
<dbReference type="EMBL" id="CAJOAX010000134">
    <property type="protein sequence ID" value="CAF3518312.1"/>
    <property type="molecule type" value="Genomic_DNA"/>
</dbReference>
<evidence type="ECO:0000313" key="9">
    <source>
        <dbReference type="EMBL" id="CAF3573872.1"/>
    </source>
</evidence>
<sequence length="86" mass="9848">MDYYLSKLPGVGRFTGPRHFQILKNYVPSLTLFGASALIYFLYITDWKVTNTRIPIYGRKFDEMKRAAMIDKHGQKAVDEGTAAED</sequence>
<dbReference type="EMBL" id="CAJNOH010000051">
    <property type="protein sequence ID" value="CAF0813937.1"/>
    <property type="molecule type" value="Genomic_DNA"/>
</dbReference>
<accession>A0A818L7S5</accession>
<evidence type="ECO:0000313" key="7">
    <source>
        <dbReference type="EMBL" id="CAF0970169.1"/>
    </source>
</evidence>
<feature type="transmembrane region" description="Helical" evidence="1">
    <location>
        <begin position="26"/>
        <end position="44"/>
    </location>
</feature>
<dbReference type="PANTHER" id="PTHR15420">
    <property type="entry name" value="UBIQUINOL-CYTOCHROME C REDUCTASE COMPLEX 6.4 KD PROTEIN"/>
    <property type="match status" value="1"/>
</dbReference>
<dbReference type="EMBL" id="CAJNOL010000058">
    <property type="protein sequence ID" value="CAF0800753.1"/>
    <property type="molecule type" value="Genomic_DNA"/>
</dbReference>
<protein>
    <submittedName>
        <fullName evidence="9">Uncharacterized protein</fullName>
    </submittedName>
</protein>
<dbReference type="EMBL" id="CAJNOU010000355">
    <property type="protein sequence ID" value="CAF0970169.1"/>
    <property type="molecule type" value="Genomic_DNA"/>
</dbReference>
<proteinExistence type="predicted"/>
<dbReference type="EMBL" id="CAJNOO010000018">
    <property type="protein sequence ID" value="CAF0745648.1"/>
    <property type="molecule type" value="Genomic_DNA"/>
</dbReference>
<keyword evidence="1" id="KW-1133">Transmembrane helix</keyword>
<evidence type="ECO:0000313" key="8">
    <source>
        <dbReference type="EMBL" id="CAF3518312.1"/>
    </source>
</evidence>
<dbReference type="Proteomes" id="UP000663823">
    <property type="component" value="Unassembled WGS sequence"/>
</dbReference>
<dbReference type="EMBL" id="CAJNOT010000160">
    <property type="protein sequence ID" value="CAF0871421.1"/>
    <property type="molecule type" value="Genomic_DNA"/>
</dbReference>
<dbReference type="Proteomes" id="UP000663854">
    <property type="component" value="Unassembled WGS sequence"/>
</dbReference>
<dbReference type="GO" id="GO:0005743">
    <property type="term" value="C:mitochondrial inner membrane"/>
    <property type="evidence" value="ECO:0007669"/>
    <property type="project" value="TreeGrafter"/>
</dbReference>
<dbReference type="EMBL" id="CAJNOL010000054">
    <property type="protein sequence ID" value="CAF0795988.1"/>
    <property type="molecule type" value="Genomic_DNA"/>
</dbReference>
<evidence type="ECO:0000313" key="5">
    <source>
        <dbReference type="EMBL" id="CAF0813937.1"/>
    </source>
</evidence>
<reference evidence="9" key="1">
    <citation type="submission" date="2021-02" db="EMBL/GenBank/DDBJ databases">
        <authorList>
            <person name="Nowell W R."/>
        </authorList>
    </citation>
    <scope>NUCLEOTIDE SEQUENCE</scope>
</reference>
<dbReference type="Proteomes" id="UP000663864">
    <property type="component" value="Unassembled WGS sequence"/>
</dbReference>
<dbReference type="Proteomes" id="UP000663889">
    <property type="component" value="Unassembled WGS sequence"/>
</dbReference>
<name>A0A818L7S5_9BILA</name>
<dbReference type="Proteomes" id="UP000663870">
    <property type="component" value="Unassembled WGS sequence"/>
</dbReference>
<evidence type="ECO:0000313" key="11">
    <source>
        <dbReference type="Proteomes" id="UP000663836"/>
    </source>
</evidence>
<keyword evidence="12" id="KW-1185">Reference proteome</keyword>
<evidence type="ECO:0000256" key="1">
    <source>
        <dbReference type="SAM" id="Phobius"/>
    </source>
</evidence>
<comment type="caution">
    <text evidence="9">The sequence shown here is derived from an EMBL/GenBank/DDBJ whole genome shotgun (WGS) entry which is preliminary data.</text>
</comment>
<dbReference type="InterPro" id="IPR015089">
    <property type="entry name" value="UQCR"/>
</dbReference>
<keyword evidence="1" id="KW-0812">Transmembrane</keyword>
<evidence type="ECO:0000313" key="6">
    <source>
        <dbReference type="EMBL" id="CAF0871421.1"/>
    </source>
</evidence>
<evidence type="ECO:0000313" key="3">
    <source>
        <dbReference type="EMBL" id="CAF0795988.1"/>
    </source>
</evidence>
<keyword evidence="1" id="KW-0472">Membrane</keyword>
<dbReference type="PANTHER" id="PTHR15420:SF2">
    <property type="entry name" value="CYTOCHROME B-C1 COMPLEX SUBUNIT 10"/>
    <property type="match status" value="1"/>
</dbReference>
<dbReference type="Pfam" id="PF08997">
    <property type="entry name" value="UCR_6-4kD"/>
    <property type="match status" value="1"/>
</dbReference>
<organism evidence="9 11">
    <name type="scientific">Rotaria sordida</name>
    <dbReference type="NCBI Taxonomy" id="392033"/>
    <lineage>
        <taxon>Eukaryota</taxon>
        <taxon>Metazoa</taxon>
        <taxon>Spiralia</taxon>
        <taxon>Gnathifera</taxon>
        <taxon>Rotifera</taxon>
        <taxon>Eurotatoria</taxon>
        <taxon>Bdelloidea</taxon>
        <taxon>Philodinida</taxon>
        <taxon>Philodinidae</taxon>
        <taxon>Rotaria</taxon>
    </lineage>
</organism>
<gene>
    <name evidence="10" type="ORF">FNK824_LOCUS27482</name>
    <name evidence="9" type="ORF">JBS370_LOCUS2457</name>
    <name evidence="3" type="ORF">JXQ802_LOCUS3971</name>
    <name evidence="4" type="ORF">JXQ802_LOCUS4213</name>
    <name evidence="8" type="ORF">OTI717_LOCUS2659</name>
    <name evidence="5" type="ORF">PYM288_LOCUS5237</name>
    <name evidence="2" type="ORF">RFH988_LOCUS996</name>
    <name evidence="7" type="ORF">SEV965_LOCUS9205</name>
    <name evidence="6" type="ORF">ZHD862_LOCUS5897</name>
</gene>
<evidence type="ECO:0000313" key="2">
    <source>
        <dbReference type="EMBL" id="CAF0745648.1"/>
    </source>
</evidence>
<evidence type="ECO:0000313" key="4">
    <source>
        <dbReference type="EMBL" id="CAF0800753.1"/>
    </source>
</evidence>
<dbReference type="EMBL" id="CAJOBD010000095">
    <property type="protein sequence ID" value="CAF3573872.1"/>
    <property type="molecule type" value="Genomic_DNA"/>
</dbReference>
<dbReference type="SUPFAM" id="SSF81518">
    <property type="entry name" value="Subunit XI (6.4 kDa protein) of cytochrome bc1 complex (Ubiquinol-cytochrome c reductase)"/>
    <property type="match status" value="1"/>
</dbReference>
<dbReference type="Proteomes" id="UP000663874">
    <property type="component" value="Unassembled WGS sequence"/>
</dbReference>
<evidence type="ECO:0000313" key="12">
    <source>
        <dbReference type="Proteomes" id="UP000663870"/>
    </source>
</evidence>